<dbReference type="RefSeq" id="XP_024509150.1">
    <property type="nucleotide sequence ID" value="XM_024643486.1"/>
</dbReference>
<evidence type="ECO:0000313" key="10">
    <source>
        <dbReference type="WormBase" id="SRAE_2000459700"/>
    </source>
</evidence>
<organism evidence="7">
    <name type="scientific">Strongyloides ratti</name>
    <name type="common">Parasitic roundworm</name>
    <dbReference type="NCBI Taxonomy" id="34506"/>
    <lineage>
        <taxon>Eukaryota</taxon>
        <taxon>Metazoa</taxon>
        <taxon>Ecdysozoa</taxon>
        <taxon>Nematoda</taxon>
        <taxon>Chromadorea</taxon>
        <taxon>Rhabditida</taxon>
        <taxon>Tylenchina</taxon>
        <taxon>Panagrolaimomorpha</taxon>
        <taxon>Strongyloidoidea</taxon>
        <taxon>Strongyloididae</taxon>
        <taxon>Strongyloides</taxon>
    </lineage>
</organism>
<sequence>MNNFIISINNNSYQEHNEEFHKTICKQSNYKCLYYPHQSYFDIPYDIAIKINKIEIMSKKSKKKFIFKLDKVAAKNKPFDGITVCTPLLYYYNNWLQMFMFLEKWKREGNSKVIIYYKSLSNDVYELLKYYKKLGLVYMIPTPEISYNDPLMKFTETSFGMGPLFFNDCMYRNNTKYLTVMDVDEYFHIFDKKYKKNGLVNFIEMNSQLYPNIGFFNFKSFYISYINDNVTNSFDFAINGLLTDDKLNKGGKSIMLTNKIYYPCYHMPLFKNLDEGFRFSENQAIILHARPNYIFKKNVHSNKKCHILDKWEKLDLISSYEKLKNTLNSTIIFSYKPTIIKNLERCMKKKKKNDKNLCIFNIEPCKKKMSILGNWIYTNRNEENYQEYVKIK</sequence>
<keyword evidence="4 6" id="KW-0808">Transferase</keyword>
<dbReference type="AlphaFoldDB" id="A0A090LQT5"/>
<gene>
    <name evidence="7 9 10" type="ORF">SRAE_2000459700</name>
</gene>
<protein>
    <recommendedName>
        <fullName evidence="6">Glycosyltransferase family 92 protein</fullName>
        <ecNumber evidence="6">2.4.1.-</ecNumber>
    </recommendedName>
</protein>
<accession>A0A090LQT5</accession>
<dbReference type="Proteomes" id="UP000035682">
    <property type="component" value="Unplaced"/>
</dbReference>
<evidence type="ECO:0000256" key="4">
    <source>
        <dbReference type="ARBA" id="ARBA00022679"/>
    </source>
</evidence>
<evidence type="ECO:0000256" key="3">
    <source>
        <dbReference type="ARBA" id="ARBA00022676"/>
    </source>
</evidence>
<dbReference type="OrthoDB" id="5777994at2759"/>
<evidence type="ECO:0000256" key="5">
    <source>
        <dbReference type="ARBA" id="ARBA00023136"/>
    </source>
</evidence>
<evidence type="ECO:0000256" key="2">
    <source>
        <dbReference type="ARBA" id="ARBA00007647"/>
    </source>
</evidence>
<dbReference type="EC" id="2.4.1.-" evidence="6"/>
<evidence type="ECO:0000313" key="7">
    <source>
        <dbReference type="EMBL" id="CEF69951.1"/>
    </source>
</evidence>
<evidence type="ECO:0000313" key="8">
    <source>
        <dbReference type="Proteomes" id="UP000035682"/>
    </source>
</evidence>
<dbReference type="OMA" id="ASNICVL"/>
<evidence type="ECO:0000256" key="6">
    <source>
        <dbReference type="RuleBase" id="RU366017"/>
    </source>
</evidence>
<dbReference type="GO" id="GO:0016020">
    <property type="term" value="C:membrane"/>
    <property type="evidence" value="ECO:0007669"/>
    <property type="project" value="UniProtKB-SubCell"/>
</dbReference>
<dbReference type="GO" id="GO:0016757">
    <property type="term" value="F:glycosyltransferase activity"/>
    <property type="evidence" value="ECO:0007669"/>
    <property type="project" value="UniProtKB-UniRule"/>
</dbReference>
<evidence type="ECO:0000313" key="9">
    <source>
        <dbReference type="WBParaSite" id="SRAE_2000459700.1"/>
    </source>
</evidence>
<dbReference type="CTD" id="36382322"/>
<dbReference type="Pfam" id="PF01697">
    <property type="entry name" value="Glyco_transf_92"/>
    <property type="match status" value="1"/>
</dbReference>
<keyword evidence="3 6" id="KW-0328">Glycosyltransferase</keyword>
<dbReference type="GeneID" id="36382322"/>
<proteinExistence type="inferred from homology"/>
<dbReference type="EMBL" id="LN609529">
    <property type="protein sequence ID" value="CEF69951.1"/>
    <property type="molecule type" value="Genomic_DNA"/>
</dbReference>
<dbReference type="PANTHER" id="PTHR47024:SF1">
    <property type="entry name" value="GLYCOSYLTRANSFERASE FAMILY 92 PROTEIN"/>
    <property type="match status" value="1"/>
</dbReference>
<evidence type="ECO:0000256" key="1">
    <source>
        <dbReference type="ARBA" id="ARBA00004167"/>
    </source>
</evidence>
<name>A0A090LQT5_STRRB</name>
<dbReference type="WBParaSite" id="SRAE_2000459700.1">
    <property type="protein sequence ID" value="SRAE_2000459700.1"/>
    <property type="gene ID" value="WBGene00264829"/>
</dbReference>
<reference evidence="7 8" key="1">
    <citation type="submission" date="2014-09" db="EMBL/GenBank/DDBJ databases">
        <authorList>
            <person name="Martin A.A."/>
        </authorList>
    </citation>
    <scope>NUCLEOTIDE SEQUENCE</scope>
    <source>
        <strain evidence="8">ED321</strain>
        <strain evidence="7">ED321 Heterogonic</strain>
    </source>
</reference>
<comment type="similarity">
    <text evidence="2 6">Belongs to the glycosyltransferase 92 family.</text>
</comment>
<keyword evidence="5" id="KW-0472">Membrane</keyword>
<comment type="subcellular location">
    <subcellularLocation>
        <location evidence="1">Membrane</location>
        <topology evidence="1">Single-pass membrane protein</topology>
    </subcellularLocation>
</comment>
<reference evidence="9" key="2">
    <citation type="submission" date="2020-12" db="UniProtKB">
        <authorList>
            <consortium name="WormBaseParasite"/>
        </authorList>
    </citation>
    <scope>IDENTIFICATION</scope>
</reference>
<keyword evidence="8" id="KW-1185">Reference proteome</keyword>
<dbReference type="WormBase" id="SRAE_2000459700">
    <property type="protein sequence ID" value="SRP11360"/>
    <property type="gene ID" value="WBGene00264829"/>
</dbReference>
<dbReference type="InterPro" id="IPR008166">
    <property type="entry name" value="Glyco_transf_92"/>
</dbReference>
<dbReference type="PANTHER" id="PTHR47024">
    <property type="entry name" value="BIOFILM ABSENT ON HEAD (AFTER YERSINIA EXPOSURE)-RELATED"/>
    <property type="match status" value="1"/>
</dbReference>